<dbReference type="InterPro" id="IPR039420">
    <property type="entry name" value="WalR-like"/>
</dbReference>
<evidence type="ECO:0000313" key="9">
    <source>
        <dbReference type="Proteomes" id="UP000602381"/>
    </source>
</evidence>
<evidence type="ECO:0000259" key="7">
    <source>
        <dbReference type="PROSITE" id="PS50110"/>
    </source>
</evidence>
<keyword evidence="2" id="KW-0902">Two-component regulatory system</keyword>
<dbReference type="EMBL" id="BMOV01000001">
    <property type="protein sequence ID" value="GGO04508.1"/>
    <property type="molecule type" value="Genomic_DNA"/>
</dbReference>
<dbReference type="RefSeq" id="WP_188873295.1">
    <property type="nucleotide sequence ID" value="NZ_BMOV01000001.1"/>
</dbReference>
<feature type="modified residue" description="4-aspartylphosphate" evidence="6">
    <location>
        <position position="51"/>
    </location>
</feature>
<proteinExistence type="predicted"/>
<dbReference type="Proteomes" id="UP000602381">
    <property type="component" value="Unassembled WGS sequence"/>
</dbReference>
<sequence>MTILLIDDDPAIARLYGAAIQKRGFSVKLCSGGREALELVRERHLALIVSDVEMPDMSGHAMVTHLLENGLRPCPILFLSANDTAQDMLRGLECGGDDFLLKGGDLAHLMDRLAFWLICGFRGLPRTARLNAISALESMSPIEPVLGQIKNDPALIDHVFERLHREIQSMPQDYGTRLIHRIEIMGRVAHLLEESSESPSQWVRFPDALHQIFRKLRAPWAADIGILCRYYDVLCQDPRFIHAGETGLGTTSATQEH</sequence>
<gene>
    <name evidence="8" type="ORF">GCM10007972_00940</name>
</gene>
<dbReference type="Pfam" id="PF00072">
    <property type="entry name" value="Response_reg"/>
    <property type="match status" value="1"/>
</dbReference>
<dbReference type="Gene3D" id="3.40.50.2300">
    <property type="match status" value="1"/>
</dbReference>
<name>A0ABQ2L5S0_9PROT</name>
<protein>
    <recommendedName>
        <fullName evidence="7">Response regulatory domain-containing protein</fullName>
    </recommendedName>
</protein>
<dbReference type="InterPro" id="IPR011006">
    <property type="entry name" value="CheY-like_superfamily"/>
</dbReference>
<evidence type="ECO:0000256" key="5">
    <source>
        <dbReference type="ARBA" id="ARBA00023163"/>
    </source>
</evidence>
<keyword evidence="4" id="KW-0238">DNA-binding</keyword>
<dbReference type="SMART" id="SM00448">
    <property type="entry name" value="REC"/>
    <property type="match status" value="1"/>
</dbReference>
<evidence type="ECO:0000256" key="2">
    <source>
        <dbReference type="ARBA" id="ARBA00023012"/>
    </source>
</evidence>
<dbReference type="CDD" id="cd17574">
    <property type="entry name" value="REC_OmpR"/>
    <property type="match status" value="1"/>
</dbReference>
<dbReference type="InterPro" id="IPR001789">
    <property type="entry name" value="Sig_transdc_resp-reg_receiver"/>
</dbReference>
<dbReference type="PANTHER" id="PTHR48111">
    <property type="entry name" value="REGULATOR OF RPOS"/>
    <property type="match status" value="1"/>
</dbReference>
<evidence type="ECO:0000256" key="1">
    <source>
        <dbReference type="ARBA" id="ARBA00022553"/>
    </source>
</evidence>
<accession>A0ABQ2L5S0</accession>
<evidence type="ECO:0000256" key="3">
    <source>
        <dbReference type="ARBA" id="ARBA00023015"/>
    </source>
</evidence>
<evidence type="ECO:0000256" key="6">
    <source>
        <dbReference type="PROSITE-ProRule" id="PRU00169"/>
    </source>
</evidence>
<dbReference type="SUPFAM" id="SSF52172">
    <property type="entry name" value="CheY-like"/>
    <property type="match status" value="1"/>
</dbReference>
<feature type="domain" description="Response regulatory" evidence="7">
    <location>
        <begin position="2"/>
        <end position="117"/>
    </location>
</feature>
<keyword evidence="1 6" id="KW-0597">Phosphoprotein</keyword>
<keyword evidence="9" id="KW-1185">Reference proteome</keyword>
<dbReference type="PANTHER" id="PTHR48111:SF1">
    <property type="entry name" value="TWO-COMPONENT RESPONSE REGULATOR ORR33"/>
    <property type="match status" value="1"/>
</dbReference>
<keyword evidence="3" id="KW-0805">Transcription regulation</keyword>
<evidence type="ECO:0000256" key="4">
    <source>
        <dbReference type="ARBA" id="ARBA00023125"/>
    </source>
</evidence>
<organism evidence="8 9">
    <name type="scientific">Iodidimonas muriae</name>
    <dbReference type="NCBI Taxonomy" id="261467"/>
    <lineage>
        <taxon>Bacteria</taxon>
        <taxon>Pseudomonadati</taxon>
        <taxon>Pseudomonadota</taxon>
        <taxon>Alphaproteobacteria</taxon>
        <taxon>Iodidimonadales</taxon>
        <taxon>Iodidimonadaceae</taxon>
        <taxon>Iodidimonas</taxon>
    </lineage>
</organism>
<keyword evidence="5" id="KW-0804">Transcription</keyword>
<comment type="caution">
    <text evidence="8">The sequence shown here is derived from an EMBL/GenBank/DDBJ whole genome shotgun (WGS) entry which is preliminary data.</text>
</comment>
<evidence type="ECO:0000313" key="8">
    <source>
        <dbReference type="EMBL" id="GGO04508.1"/>
    </source>
</evidence>
<dbReference type="PROSITE" id="PS50110">
    <property type="entry name" value="RESPONSE_REGULATORY"/>
    <property type="match status" value="1"/>
</dbReference>
<reference evidence="9" key="1">
    <citation type="journal article" date="2019" name="Int. J. Syst. Evol. Microbiol.">
        <title>The Global Catalogue of Microorganisms (GCM) 10K type strain sequencing project: providing services to taxonomists for standard genome sequencing and annotation.</title>
        <authorList>
            <consortium name="The Broad Institute Genomics Platform"/>
            <consortium name="The Broad Institute Genome Sequencing Center for Infectious Disease"/>
            <person name="Wu L."/>
            <person name="Ma J."/>
        </authorList>
    </citation>
    <scope>NUCLEOTIDE SEQUENCE [LARGE SCALE GENOMIC DNA]</scope>
    <source>
        <strain evidence="9">JCM 17843</strain>
    </source>
</reference>